<dbReference type="AlphaFoldDB" id="A0A223S2M2"/>
<organism evidence="1 2">
    <name type="scientific">Nocardiopsis gilva YIM 90087</name>
    <dbReference type="NCBI Taxonomy" id="1235441"/>
    <lineage>
        <taxon>Bacteria</taxon>
        <taxon>Bacillati</taxon>
        <taxon>Actinomycetota</taxon>
        <taxon>Actinomycetes</taxon>
        <taxon>Streptosporangiales</taxon>
        <taxon>Nocardiopsidaceae</taxon>
        <taxon>Nocardiopsis</taxon>
    </lineage>
</organism>
<protein>
    <submittedName>
        <fullName evidence="1">Uncharacterized protein</fullName>
    </submittedName>
</protein>
<evidence type="ECO:0000313" key="1">
    <source>
        <dbReference type="EMBL" id="ASU82375.1"/>
    </source>
</evidence>
<dbReference type="EMBL" id="CP022753">
    <property type="protein sequence ID" value="ASU82375.1"/>
    <property type="molecule type" value="Genomic_DNA"/>
</dbReference>
<sequence>MDHLINLAATEDPAACAQPHPDYPGDPFMWRIDAPDALITCGVYDKPPLVYAFSVHSNS</sequence>
<reference evidence="1 2" key="1">
    <citation type="submission" date="2017-08" db="EMBL/GenBank/DDBJ databases">
        <title>The complete genome sequence of Nocardiopsis gilva YIM 90087.</title>
        <authorList>
            <person name="Yin M."/>
            <person name="Tang S."/>
        </authorList>
    </citation>
    <scope>NUCLEOTIDE SEQUENCE [LARGE SCALE GENOMIC DNA]</scope>
    <source>
        <strain evidence="1 2">YIM 90087</strain>
    </source>
</reference>
<evidence type="ECO:0000313" key="2">
    <source>
        <dbReference type="Proteomes" id="UP000215005"/>
    </source>
</evidence>
<keyword evidence="2" id="KW-1185">Reference proteome</keyword>
<gene>
    <name evidence="1" type="ORF">CDO52_05855</name>
</gene>
<proteinExistence type="predicted"/>
<accession>A0A223S2M2</accession>
<name>A0A223S2M2_9ACTN</name>
<dbReference type="RefSeq" id="WP_017621366.1">
    <property type="nucleotide sequence ID" value="NZ_ANBG01000413.1"/>
</dbReference>
<dbReference type="KEGG" id="ngv:CDO52_05855"/>
<dbReference type="Proteomes" id="UP000215005">
    <property type="component" value="Chromosome"/>
</dbReference>